<dbReference type="InterPro" id="IPR031803">
    <property type="entry name" value="BAT_GAF/HTH-assoc"/>
</dbReference>
<keyword evidence="2" id="KW-0804">Transcription</keyword>
<dbReference type="AlphaFoldDB" id="J3EZK6"/>
<evidence type="ECO:0000259" key="3">
    <source>
        <dbReference type="Pfam" id="PF04967"/>
    </source>
</evidence>
<dbReference type="InterPro" id="IPR007050">
    <property type="entry name" value="HTH_bacterioopsin"/>
</dbReference>
<keyword evidence="1" id="KW-0805">Transcription regulation</keyword>
<feature type="domain" description="Bacterioopsin transcriptional activator GAF and HTH associated" evidence="4">
    <location>
        <begin position="3"/>
        <end position="134"/>
    </location>
</feature>
<gene>
    <name evidence="5" type="ORF">HSB1_00980</name>
</gene>
<name>J3EZK6_9EURY</name>
<evidence type="ECO:0000313" key="5">
    <source>
        <dbReference type="EMBL" id="EJN61057.1"/>
    </source>
</evidence>
<dbReference type="PATRIC" id="fig|1210908.3.peg.93"/>
<dbReference type="eggNOG" id="arCOG02272">
    <property type="taxonomic scope" value="Archaea"/>
</dbReference>
<dbReference type="Proteomes" id="UP000007813">
    <property type="component" value="Unassembled WGS sequence"/>
</dbReference>
<dbReference type="Pfam" id="PF04967">
    <property type="entry name" value="HTH_10"/>
    <property type="match status" value="1"/>
</dbReference>
<dbReference type="EMBL" id="ALJD01000002">
    <property type="protein sequence ID" value="EJN61057.1"/>
    <property type="molecule type" value="Genomic_DNA"/>
</dbReference>
<reference evidence="5 6" key="1">
    <citation type="journal article" date="2012" name="J. Bacteriol.">
        <title>Draft Genome Sequence of the Extremely Halophilic Archaeon Halogranum salarium B-1T.</title>
        <authorList>
            <person name="Kim K.K."/>
            <person name="Lee K.C."/>
            <person name="Lee J.S."/>
        </authorList>
    </citation>
    <scope>NUCLEOTIDE SEQUENCE [LARGE SCALE GENOMIC DNA]</scope>
    <source>
        <strain evidence="5 6">B-1</strain>
    </source>
</reference>
<dbReference type="RefSeq" id="WP_009365442.1">
    <property type="nucleotide sequence ID" value="NZ_ALJD01000002.1"/>
</dbReference>
<proteinExistence type="predicted"/>
<feature type="domain" description="HTH bat-type" evidence="3">
    <location>
        <begin position="160"/>
        <end position="210"/>
    </location>
</feature>
<evidence type="ECO:0000259" key="4">
    <source>
        <dbReference type="Pfam" id="PF15915"/>
    </source>
</evidence>
<accession>J3EZK6</accession>
<evidence type="ECO:0000256" key="1">
    <source>
        <dbReference type="ARBA" id="ARBA00023015"/>
    </source>
</evidence>
<sequence>MIDECLVVEFRVTGDDCPLAEASAAAGLTIECQPPQLRDDGNALLRFGAPASDELAALLDADDRIRYLHRSSGSERTARDEYRCLSKQPCVVHELTDAGFMAESLTYRNGEERYTGAVVGNDVLRGVLEAAGATVGVTLERVYPLGPEGETSTTGRWDVTPAQEDAIRTALSMGYFSVPRETTASEVAGALGISKSAFLERLRRGQSGLMTQVFG</sequence>
<dbReference type="PANTHER" id="PTHR34236:SF1">
    <property type="entry name" value="DIMETHYL SULFOXIDE REDUCTASE TRANSCRIPTIONAL ACTIVATOR"/>
    <property type="match status" value="1"/>
</dbReference>
<dbReference type="Pfam" id="PF15915">
    <property type="entry name" value="BAT"/>
    <property type="match status" value="1"/>
</dbReference>
<comment type="caution">
    <text evidence="5">The sequence shown here is derived from an EMBL/GenBank/DDBJ whole genome shotgun (WGS) entry which is preliminary data.</text>
</comment>
<evidence type="ECO:0000256" key="2">
    <source>
        <dbReference type="ARBA" id="ARBA00023163"/>
    </source>
</evidence>
<dbReference type="PANTHER" id="PTHR34236">
    <property type="entry name" value="DIMETHYL SULFOXIDE REDUCTASE TRANSCRIPTIONAL ACTIVATOR"/>
    <property type="match status" value="1"/>
</dbReference>
<evidence type="ECO:0000313" key="6">
    <source>
        <dbReference type="Proteomes" id="UP000007813"/>
    </source>
</evidence>
<organism evidence="5 6">
    <name type="scientific">Halogranum salarium B-1</name>
    <dbReference type="NCBI Taxonomy" id="1210908"/>
    <lineage>
        <taxon>Archaea</taxon>
        <taxon>Methanobacteriati</taxon>
        <taxon>Methanobacteriota</taxon>
        <taxon>Stenosarchaea group</taxon>
        <taxon>Halobacteria</taxon>
        <taxon>Halobacteriales</taxon>
        <taxon>Haloferacaceae</taxon>
    </lineage>
</organism>
<protein>
    <submittedName>
        <fullName evidence="5">Bacterio-opsin activator HTH domain protein</fullName>
    </submittedName>
</protein>
<dbReference type="OrthoDB" id="156233at2157"/>